<protein>
    <recommendedName>
        <fullName evidence="4">Transposase</fullName>
    </recommendedName>
</protein>
<organism evidence="2 3">
    <name type="scientific">Streptomyces kurssanovii</name>
    <dbReference type="NCBI Taxonomy" id="67312"/>
    <lineage>
        <taxon>Bacteria</taxon>
        <taxon>Bacillati</taxon>
        <taxon>Actinomycetota</taxon>
        <taxon>Actinomycetes</taxon>
        <taxon>Kitasatosporales</taxon>
        <taxon>Streptomycetaceae</taxon>
        <taxon>Streptomyces</taxon>
    </lineage>
</organism>
<comment type="caution">
    <text evidence="2">The sequence shown here is derived from an EMBL/GenBank/DDBJ whole genome shotgun (WGS) entry which is preliminary data.</text>
</comment>
<dbReference type="EMBL" id="JBFAQK010000026">
    <property type="protein sequence ID" value="MEV4682972.1"/>
    <property type="molecule type" value="Genomic_DNA"/>
</dbReference>
<sequence>MARSTFPDDLMQVQREWDHVYRALAAPRPYGTTELRRRLLLLSARIFTDPHLGTNRPSTGWAELRHQARLDGRKAGRQE</sequence>
<dbReference type="RefSeq" id="WP_364595736.1">
    <property type="nucleotide sequence ID" value="NZ_JBFAQK010000026.1"/>
</dbReference>
<evidence type="ECO:0008006" key="4">
    <source>
        <dbReference type="Google" id="ProtNLM"/>
    </source>
</evidence>
<reference evidence="2 3" key="1">
    <citation type="submission" date="2024-06" db="EMBL/GenBank/DDBJ databases">
        <title>The Natural Products Discovery Center: Release of the First 8490 Sequenced Strains for Exploring Actinobacteria Biosynthetic Diversity.</title>
        <authorList>
            <person name="Kalkreuter E."/>
            <person name="Kautsar S.A."/>
            <person name="Yang D."/>
            <person name="Bader C.D."/>
            <person name="Teijaro C.N."/>
            <person name="Fluegel L."/>
            <person name="Davis C.M."/>
            <person name="Simpson J.R."/>
            <person name="Lauterbach L."/>
            <person name="Steele A.D."/>
            <person name="Gui C."/>
            <person name="Meng S."/>
            <person name="Li G."/>
            <person name="Viehrig K."/>
            <person name="Ye F."/>
            <person name="Su P."/>
            <person name="Kiefer A.F."/>
            <person name="Nichols A."/>
            <person name="Cepeda A.J."/>
            <person name="Yan W."/>
            <person name="Fan B."/>
            <person name="Jiang Y."/>
            <person name="Adhikari A."/>
            <person name="Zheng C.-J."/>
            <person name="Schuster L."/>
            <person name="Cowan T.M."/>
            <person name="Smanski M.J."/>
            <person name="Chevrette M.G."/>
            <person name="De Carvalho L.P.S."/>
            <person name="Shen B."/>
        </authorList>
    </citation>
    <scope>NUCLEOTIDE SEQUENCE [LARGE SCALE GENOMIC DNA]</scope>
    <source>
        <strain evidence="2 3">NPDC049344</strain>
    </source>
</reference>
<evidence type="ECO:0000313" key="3">
    <source>
        <dbReference type="Proteomes" id="UP001552521"/>
    </source>
</evidence>
<gene>
    <name evidence="2" type="ORF">AB0K36_19540</name>
</gene>
<proteinExistence type="predicted"/>
<name>A0ABV3HXB2_9ACTN</name>
<feature type="region of interest" description="Disordered" evidence="1">
    <location>
        <begin position="51"/>
        <end position="79"/>
    </location>
</feature>
<keyword evidence="3" id="KW-1185">Reference proteome</keyword>
<dbReference type="Proteomes" id="UP001552521">
    <property type="component" value="Unassembled WGS sequence"/>
</dbReference>
<accession>A0ABV3HXB2</accession>
<evidence type="ECO:0000256" key="1">
    <source>
        <dbReference type="SAM" id="MobiDB-lite"/>
    </source>
</evidence>
<evidence type="ECO:0000313" key="2">
    <source>
        <dbReference type="EMBL" id="MEV4682972.1"/>
    </source>
</evidence>
<feature type="compositionally biased region" description="Basic and acidic residues" evidence="1">
    <location>
        <begin position="63"/>
        <end position="79"/>
    </location>
</feature>